<dbReference type="PROSITE" id="PS51257">
    <property type="entry name" value="PROKAR_LIPOPROTEIN"/>
    <property type="match status" value="1"/>
</dbReference>
<sequence>MAHSAKPYALKLPGGYRRCLRTFFLATSMALSCVTSAHENYLFICELEGATRQIEVAYLVSEQDVPCEVRYQKNDGDGTVLWRANNQGGFCENKAASLVSEHKTLGFQCESENLPEDLPQIGEY</sequence>
<comment type="caution">
    <text evidence="1">The sequence shown here is derived from an EMBL/GenBank/DDBJ whole genome shotgun (WGS) entry which is preliminary data.</text>
</comment>
<dbReference type="Proteomes" id="UP001273505">
    <property type="component" value="Unassembled WGS sequence"/>
</dbReference>
<evidence type="ECO:0000313" key="2">
    <source>
        <dbReference type="Proteomes" id="UP001273505"/>
    </source>
</evidence>
<organism evidence="1 2">
    <name type="scientific">Gilvimarinus gilvus</name>
    <dbReference type="NCBI Taxonomy" id="3058038"/>
    <lineage>
        <taxon>Bacteria</taxon>
        <taxon>Pseudomonadati</taxon>
        <taxon>Pseudomonadota</taxon>
        <taxon>Gammaproteobacteria</taxon>
        <taxon>Cellvibrionales</taxon>
        <taxon>Cellvibrionaceae</taxon>
        <taxon>Gilvimarinus</taxon>
    </lineage>
</organism>
<name>A0ABU4RZY4_9GAMM</name>
<dbReference type="EMBL" id="JAXAFO010000014">
    <property type="protein sequence ID" value="MDX6849731.1"/>
    <property type="molecule type" value="Genomic_DNA"/>
</dbReference>
<evidence type="ECO:0000313" key="1">
    <source>
        <dbReference type="EMBL" id="MDX6849731.1"/>
    </source>
</evidence>
<reference evidence="1 2" key="1">
    <citation type="submission" date="2023-11" db="EMBL/GenBank/DDBJ databases">
        <title>Gilvimarinus fulvus sp. nov., isolated from the surface of Kelp.</title>
        <authorList>
            <person name="Sun Y.Y."/>
            <person name="Gong Y."/>
            <person name="Du Z.J."/>
        </authorList>
    </citation>
    <scope>NUCLEOTIDE SEQUENCE [LARGE SCALE GENOMIC DNA]</scope>
    <source>
        <strain evidence="1 2">SDUM040013</strain>
    </source>
</reference>
<gene>
    <name evidence="1" type="ORF">SCD92_10200</name>
</gene>
<accession>A0ABU4RZY4</accession>
<proteinExistence type="predicted"/>
<dbReference type="RefSeq" id="WP_302722655.1">
    <property type="nucleotide sequence ID" value="NZ_JAULRU010000569.1"/>
</dbReference>
<protein>
    <submittedName>
        <fullName evidence="1">Uncharacterized protein</fullName>
    </submittedName>
</protein>
<keyword evidence="2" id="KW-1185">Reference proteome</keyword>